<protein>
    <submittedName>
        <fullName evidence="5">Type IV pilus assembly protein PilB</fullName>
    </submittedName>
</protein>
<dbReference type="GO" id="GO:0005886">
    <property type="term" value="C:plasma membrane"/>
    <property type="evidence" value="ECO:0007669"/>
    <property type="project" value="TreeGrafter"/>
</dbReference>
<evidence type="ECO:0000256" key="2">
    <source>
        <dbReference type="ARBA" id="ARBA00022741"/>
    </source>
</evidence>
<dbReference type="SMART" id="SM00382">
    <property type="entry name" value="AAA"/>
    <property type="match status" value="1"/>
</dbReference>
<dbReference type="InterPro" id="IPR003593">
    <property type="entry name" value="AAA+_ATPase"/>
</dbReference>
<keyword evidence="3" id="KW-0067">ATP-binding</keyword>
<organism evidence="5 6">
    <name type="scientific">Asaccharospora irregularis DSM 2635</name>
    <dbReference type="NCBI Taxonomy" id="1121321"/>
    <lineage>
        <taxon>Bacteria</taxon>
        <taxon>Bacillati</taxon>
        <taxon>Bacillota</taxon>
        <taxon>Clostridia</taxon>
        <taxon>Peptostreptococcales</taxon>
        <taxon>Peptostreptococcaceae</taxon>
        <taxon>Asaccharospora</taxon>
    </lineage>
</organism>
<dbReference type="Gene3D" id="3.40.50.300">
    <property type="entry name" value="P-loop containing nucleotide triphosphate hydrolases"/>
    <property type="match status" value="1"/>
</dbReference>
<dbReference type="SUPFAM" id="SSF52540">
    <property type="entry name" value="P-loop containing nucleoside triphosphate hydrolases"/>
    <property type="match status" value="1"/>
</dbReference>
<accession>A0A1M5RCN1</accession>
<dbReference type="STRING" id="1121321.SAMN04488530_1298"/>
<dbReference type="PROSITE" id="PS00662">
    <property type="entry name" value="T2SP_E"/>
    <property type="match status" value="1"/>
</dbReference>
<keyword evidence="2" id="KW-0547">Nucleotide-binding</keyword>
<dbReference type="InterPro" id="IPR001482">
    <property type="entry name" value="T2SS/T4SS_dom"/>
</dbReference>
<sequence length="431" mass="48081">MSDIISQAATISGLDGKEVGKDTDKNINRNINKNVDKGISIGTNENYLENGKVDDNYAKRVLDEVLDIALKEGASDIHIEPFEEYLIIRIRVDGELKELSKFQISLYPSLSTLIKLRALMDITEKRLPQDGRIHMKYVDNLVDIRVSTILTIYGEKIVLRVLNLGSFLRSKKEIGFSEKAISIVDRIINRKSGILLVTGPTGSGKTTTVYSILNGLREKSKNIMTIENPVEYKIDGINQIEVNNRIGLTFDVGLRSILRQDPDIIMIGEIRDLETAKIAVRAAITGHLVISTLHTNDAVSSITRLIDMEIKPYLINASVVGVISQRLVKKLCQDCSHDITIQDNQGQNISTRVATGCKKCGGQGYIGRTAIYEILEIDDDVRNCIKDNMDSKCIRDTAIKNGMITFEDSCKDIIKRKITTVEECTMVNSFI</sequence>
<name>A0A1M5RCN1_9FIRM</name>
<dbReference type="OrthoDB" id="9808272at2"/>
<dbReference type="Pfam" id="PF00437">
    <property type="entry name" value="T2SSE"/>
    <property type="match status" value="1"/>
</dbReference>
<dbReference type="PANTHER" id="PTHR30258">
    <property type="entry name" value="TYPE II SECRETION SYSTEM PROTEIN GSPE-RELATED"/>
    <property type="match status" value="1"/>
</dbReference>
<dbReference type="CDD" id="cd01129">
    <property type="entry name" value="PulE-GspE-like"/>
    <property type="match status" value="1"/>
</dbReference>
<dbReference type="InterPro" id="IPR027417">
    <property type="entry name" value="P-loop_NTPase"/>
</dbReference>
<dbReference type="GO" id="GO:0005524">
    <property type="term" value="F:ATP binding"/>
    <property type="evidence" value="ECO:0007669"/>
    <property type="project" value="UniProtKB-KW"/>
</dbReference>
<evidence type="ECO:0000313" key="6">
    <source>
        <dbReference type="Proteomes" id="UP000243255"/>
    </source>
</evidence>
<evidence type="ECO:0000259" key="4">
    <source>
        <dbReference type="PROSITE" id="PS00662"/>
    </source>
</evidence>
<dbReference type="PANTHER" id="PTHR30258:SF2">
    <property type="entry name" value="COMG OPERON PROTEIN 1"/>
    <property type="match status" value="1"/>
</dbReference>
<feature type="domain" description="Bacterial type II secretion system protein E" evidence="4">
    <location>
        <begin position="258"/>
        <end position="272"/>
    </location>
</feature>
<dbReference type="RefSeq" id="WP_073126932.1">
    <property type="nucleotide sequence ID" value="NZ_BAABCH010000087.1"/>
</dbReference>
<proteinExistence type="inferred from homology"/>
<dbReference type="EMBL" id="FQWX01000029">
    <property type="protein sequence ID" value="SHH24054.1"/>
    <property type="molecule type" value="Genomic_DNA"/>
</dbReference>
<keyword evidence="6" id="KW-1185">Reference proteome</keyword>
<reference evidence="6" key="1">
    <citation type="submission" date="2016-11" db="EMBL/GenBank/DDBJ databases">
        <authorList>
            <person name="Varghese N."/>
            <person name="Submissions S."/>
        </authorList>
    </citation>
    <scope>NUCLEOTIDE SEQUENCE [LARGE SCALE GENOMIC DNA]</scope>
    <source>
        <strain evidence="6">DSM 2635</strain>
    </source>
</reference>
<comment type="similarity">
    <text evidence="1">Belongs to the GSP E family.</text>
</comment>
<dbReference type="AlphaFoldDB" id="A0A1M5RCN1"/>
<evidence type="ECO:0000313" key="5">
    <source>
        <dbReference type="EMBL" id="SHH24054.1"/>
    </source>
</evidence>
<gene>
    <name evidence="5" type="ORF">SAMN04488530_1298</name>
</gene>
<dbReference type="Proteomes" id="UP000243255">
    <property type="component" value="Unassembled WGS sequence"/>
</dbReference>
<evidence type="ECO:0000256" key="3">
    <source>
        <dbReference type="ARBA" id="ARBA00022840"/>
    </source>
</evidence>
<dbReference type="GO" id="GO:0016887">
    <property type="term" value="F:ATP hydrolysis activity"/>
    <property type="evidence" value="ECO:0007669"/>
    <property type="project" value="TreeGrafter"/>
</dbReference>
<dbReference type="Gene3D" id="3.30.450.90">
    <property type="match status" value="1"/>
</dbReference>
<evidence type="ECO:0000256" key="1">
    <source>
        <dbReference type="ARBA" id="ARBA00006611"/>
    </source>
</evidence>